<dbReference type="Gene3D" id="3.40.50.1820">
    <property type="entry name" value="alpha/beta hydrolase"/>
    <property type="match status" value="1"/>
</dbReference>
<sequence length="406" mass="46045">MENMQWIFQIIIVSGFVIFCGGEFIPFKHLGLHHTDPDVLRNVTQIIASRGYPVEEHHVTTEDGFILALQRIPRGRNEKESSSRKEVVFLQHGLLADATNWIIDTPTRSLGYMLADSGYDVWLGNIRGNDYSRRHVKYSPHQSKFWNWSWQEMAKYDLPAMINYVLKVTGEEQLYYVGHSQGTLIGFTGFSENPALGEKIKIFFALAPVYTLNHCTDIAKGAAKLIYPLVKKLFPGMTFDLLPGNFLRALVNLGFCANPISERVCYDFMELTIGMDSENINKSRVPVYLGHFAEGTSFKDVVHFAQLIVNKKCQKFDYGEAGNMKHYNQATAPLYNVKDMTTPTVLFVGAHDVLGDPADAAALKPQISNLIHYEVIPGWNHLDFLYGIDAAKILYPKILYTMEKFE</sequence>
<dbReference type="InterPro" id="IPR029058">
    <property type="entry name" value="AB_hydrolase_fold"/>
</dbReference>
<evidence type="ECO:0000256" key="8">
    <source>
        <dbReference type="PIRSR" id="PIRSR000862-1"/>
    </source>
</evidence>
<feature type="domain" description="Partial AB-hydrolase lipase" evidence="10">
    <location>
        <begin position="43"/>
        <end position="103"/>
    </location>
</feature>
<evidence type="ECO:0000256" key="7">
    <source>
        <dbReference type="PIRNR" id="PIRNR000862"/>
    </source>
</evidence>
<dbReference type="PIRSF" id="PIRSF000862">
    <property type="entry name" value="Steryl_ester_lip"/>
    <property type="match status" value="1"/>
</dbReference>
<evidence type="ECO:0000256" key="2">
    <source>
        <dbReference type="ARBA" id="ARBA00022729"/>
    </source>
</evidence>
<proteinExistence type="inferred from homology"/>
<dbReference type="STRING" id="46731.A0A3M6UZ54"/>
<feature type="active site" description="Nucleophile" evidence="8">
    <location>
        <position position="180"/>
    </location>
</feature>
<dbReference type="Proteomes" id="UP000275408">
    <property type="component" value="Unassembled WGS sequence"/>
</dbReference>
<keyword evidence="9" id="KW-1133">Transmembrane helix</keyword>
<keyword evidence="2" id="KW-0732">Signal</keyword>
<reference evidence="11 12" key="1">
    <citation type="journal article" date="2018" name="Sci. Rep.">
        <title>Comparative analysis of the Pocillopora damicornis genome highlights role of immune system in coral evolution.</title>
        <authorList>
            <person name="Cunning R."/>
            <person name="Bay R.A."/>
            <person name="Gillette P."/>
            <person name="Baker A.C."/>
            <person name="Traylor-Knowles N."/>
        </authorList>
    </citation>
    <scope>NUCLEOTIDE SEQUENCE [LARGE SCALE GENOMIC DNA]</scope>
    <source>
        <strain evidence="11">RSMAS</strain>
        <tissue evidence="11">Whole animal</tissue>
    </source>
</reference>
<keyword evidence="9" id="KW-0472">Membrane</keyword>
<dbReference type="GO" id="GO:0016788">
    <property type="term" value="F:hydrolase activity, acting on ester bonds"/>
    <property type="evidence" value="ECO:0007669"/>
    <property type="project" value="InterPro"/>
</dbReference>
<accession>A0A3M6UZ54</accession>
<name>A0A3M6UZ54_POCDA</name>
<evidence type="ECO:0000259" key="10">
    <source>
        <dbReference type="Pfam" id="PF04083"/>
    </source>
</evidence>
<comment type="caution">
    <text evidence="11">The sequence shown here is derived from an EMBL/GenBank/DDBJ whole genome shotgun (WGS) entry which is preliminary data.</text>
</comment>
<dbReference type="FunFam" id="3.40.50.1820:FF:000021">
    <property type="entry name" value="Lipase"/>
    <property type="match status" value="1"/>
</dbReference>
<keyword evidence="6" id="KW-0325">Glycoprotein</keyword>
<protein>
    <recommendedName>
        <fullName evidence="7">Lipase</fullName>
    </recommendedName>
</protein>
<feature type="active site" description="Charge relay system" evidence="8">
    <location>
        <position position="381"/>
    </location>
</feature>
<dbReference type="GO" id="GO:0016042">
    <property type="term" value="P:lipid catabolic process"/>
    <property type="evidence" value="ECO:0007669"/>
    <property type="project" value="UniProtKB-KW"/>
</dbReference>
<keyword evidence="9" id="KW-0812">Transmembrane</keyword>
<evidence type="ECO:0000256" key="9">
    <source>
        <dbReference type="SAM" id="Phobius"/>
    </source>
</evidence>
<keyword evidence="4 7" id="KW-0442">Lipid degradation</keyword>
<feature type="transmembrane region" description="Helical" evidence="9">
    <location>
        <begin position="6"/>
        <end position="25"/>
    </location>
</feature>
<keyword evidence="5" id="KW-0443">Lipid metabolism</keyword>
<gene>
    <name evidence="11" type="ORF">pdam_00014613</name>
</gene>
<keyword evidence="3 7" id="KW-0378">Hydrolase</keyword>
<dbReference type="InterPro" id="IPR025483">
    <property type="entry name" value="Lipase_euk"/>
</dbReference>
<dbReference type="InterPro" id="IPR006693">
    <property type="entry name" value="AB_hydrolase_lipase"/>
</dbReference>
<comment type="similarity">
    <text evidence="1 7">Belongs to the AB hydrolase superfamily. Lipase family.</text>
</comment>
<organism evidence="11 12">
    <name type="scientific">Pocillopora damicornis</name>
    <name type="common">Cauliflower coral</name>
    <name type="synonym">Millepora damicornis</name>
    <dbReference type="NCBI Taxonomy" id="46731"/>
    <lineage>
        <taxon>Eukaryota</taxon>
        <taxon>Metazoa</taxon>
        <taxon>Cnidaria</taxon>
        <taxon>Anthozoa</taxon>
        <taxon>Hexacorallia</taxon>
        <taxon>Scleractinia</taxon>
        <taxon>Astrocoeniina</taxon>
        <taxon>Pocilloporidae</taxon>
        <taxon>Pocillopora</taxon>
    </lineage>
</organism>
<evidence type="ECO:0000313" key="12">
    <source>
        <dbReference type="Proteomes" id="UP000275408"/>
    </source>
</evidence>
<evidence type="ECO:0000256" key="4">
    <source>
        <dbReference type="ARBA" id="ARBA00022963"/>
    </source>
</evidence>
<evidence type="ECO:0000256" key="1">
    <source>
        <dbReference type="ARBA" id="ARBA00010701"/>
    </source>
</evidence>
<dbReference type="AlphaFoldDB" id="A0A3M6UZ54"/>
<dbReference type="EMBL" id="RCHS01000416">
    <property type="protein sequence ID" value="RMX58942.1"/>
    <property type="molecule type" value="Genomic_DNA"/>
</dbReference>
<keyword evidence="12" id="KW-1185">Reference proteome</keyword>
<dbReference type="OrthoDB" id="9974421at2759"/>
<evidence type="ECO:0000256" key="6">
    <source>
        <dbReference type="ARBA" id="ARBA00023180"/>
    </source>
</evidence>
<evidence type="ECO:0000313" key="11">
    <source>
        <dbReference type="EMBL" id="RMX58942.1"/>
    </source>
</evidence>
<dbReference type="OMA" id="ECYMTVP"/>
<evidence type="ECO:0000256" key="3">
    <source>
        <dbReference type="ARBA" id="ARBA00022801"/>
    </source>
</evidence>
<dbReference type="PANTHER" id="PTHR11005">
    <property type="entry name" value="LYSOSOMAL ACID LIPASE-RELATED"/>
    <property type="match status" value="1"/>
</dbReference>
<feature type="active site" description="Charge relay system" evidence="8">
    <location>
        <position position="352"/>
    </location>
</feature>
<dbReference type="SUPFAM" id="SSF53474">
    <property type="entry name" value="alpha/beta-Hydrolases"/>
    <property type="match status" value="1"/>
</dbReference>
<dbReference type="Pfam" id="PF04083">
    <property type="entry name" value="Abhydro_lipase"/>
    <property type="match status" value="1"/>
</dbReference>
<evidence type="ECO:0000256" key="5">
    <source>
        <dbReference type="ARBA" id="ARBA00023098"/>
    </source>
</evidence>